<feature type="domain" description="DUF1549" evidence="2">
    <location>
        <begin position="252"/>
        <end position="460"/>
    </location>
</feature>
<dbReference type="PANTHER" id="PTHR35889">
    <property type="entry name" value="CYCLOINULO-OLIGOSACCHARIDE FRUCTANOTRANSFERASE-RELATED"/>
    <property type="match status" value="1"/>
</dbReference>
<evidence type="ECO:0000313" key="6">
    <source>
        <dbReference type="Proteomes" id="UP000324479"/>
    </source>
</evidence>
<dbReference type="Pfam" id="PF07635">
    <property type="entry name" value="PSCyt1"/>
    <property type="match status" value="1"/>
</dbReference>
<name>A0A5M6DJ22_9BACT</name>
<dbReference type="InterPro" id="IPR036909">
    <property type="entry name" value="Cyt_c-like_dom_sf"/>
</dbReference>
<dbReference type="EMBL" id="VWOX01000003">
    <property type="protein sequence ID" value="KAA5545265.1"/>
    <property type="molecule type" value="Genomic_DNA"/>
</dbReference>
<protein>
    <submittedName>
        <fullName evidence="5">DUF1549 domain-containing protein</fullName>
    </submittedName>
</protein>
<dbReference type="PANTHER" id="PTHR35889:SF3">
    <property type="entry name" value="F-BOX DOMAIN-CONTAINING PROTEIN"/>
    <property type="match status" value="1"/>
</dbReference>
<organism evidence="5 6">
    <name type="scientific">Roseiconus nitratireducens</name>
    <dbReference type="NCBI Taxonomy" id="2605748"/>
    <lineage>
        <taxon>Bacteria</taxon>
        <taxon>Pseudomonadati</taxon>
        <taxon>Planctomycetota</taxon>
        <taxon>Planctomycetia</taxon>
        <taxon>Pirellulales</taxon>
        <taxon>Pirellulaceae</taxon>
        <taxon>Roseiconus</taxon>
    </lineage>
</organism>
<dbReference type="InterPro" id="IPR011429">
    <property type="entry name" value="Cyt_c_Planctomycete-type"/>
</dbReference>
<evidence type="ECO:0000313" key="5">
    <source>
        <dbReference type="EMBL" id="KAA5545265.1"/>
    </source>
</evidence>
<gene>
    <name evidence="5" type="ORF">FYK55_06275</name>
</gene>
<feature type="region of interest" description="Disordered" evidence="1">
    <location>
        <begin position="59"/>
        <end position="80"/>
    </location>
</feature>
<dbReference type="Proteomes" id="UP000324479">
    <property type="component" value="Unassembled WGS sequence"/>
</dbReference>
<dbReference type="InterPro" id="IPR022655">
    <property type="entry name" value="DUF1553"/>
</dbReference>
<evidence type="ECO:0000259" key="3">
    <source>
        <dbReference type="Pfam" id="PF07587"/>
    </source>
</evidence>
<evidence type="ECO:0000259" key="2">
    <source>
        <dbReference type="Pfam" id="PF07583"/>
    </source>
</evidence>
<evidence type="ECO:0000256" key="1">
    <source>
        <dbReference type="SAM" id="MobiDB-lite"/>
    </source>
</evidence>
<accession>A0A5M6DJ22</accession>
<dbReference type="RefSeq" id="WP_150075536.1">
    <property type="nucleotide sequence ID" value="NZ_VWOX01000003.1"/>
</dbReference>
<dbReference type="AlphaFoldDB" id="A0A5M6DJ22"/>
<dbReference type="Pfam" id="PF07587">
    <property type="entry name" value="PSD1"/>
    <property type="match status" value="1"/>
</dbReference>
<dbReference type="GO" id="GO:0009055">
    <property type="term" value="F:electron transfer activity"/>
    <property type="evidence" value="ECO:0007669"/>
    <property type="project" value="InterPro"/>
</dbReference>
<comment type="caution">
    <text evidence="5">The sequence shown here is derived from an EMBL/GenBank/DDBJ whole genome shotgun (WGS) entry which is preliminary data.</text>
</comment>
<dbReference type="Pfam" id="PF07583">
    <property type="entry name" value="PSCyt2"/>
    <property type="match status" value="1"/>
</dbReference>
<keyword evidence="6" id="KW-1185">Reference proteome</keyword>
<dbReference type="GO" id="GO:0020037">
    <property type="term" value="F:heme binding"/>
    <property type="evidence" value="ECO:0007669"/>
    <property type="project" value="InterPro"/>
</dbReference>
<sequence>MRRNTSAHAQPRAAIRFGAPGPLSVRCLSVRCLSVGRLYLSRLSLCVLLLGSLTAIDVNAEPPTDRKTPADGEQSDAEVDESQTLFVRRVEPLLREKCLGCHGADEEAIEGGLDLRQQQQVLAGGDSGEPALVPGRPQESPLYLVMTRHSDDWSAMPPKEAEAVTEEQLNWVQRWIATGAAWPEAERQAEIAAAYADRWSAEDGVQVETSGGLDDAWTNRRYQPESLWAYQPVVKPEVASADDAPSAEATSPIDVLIDQAMPAGLLPAGPADRRTLLRRVTFDLTGLPPTPKEIDAFVSDPRSEHAAFADVVDRLLQSPHYGERMAQHWLDVVRYADSSGFANDYHRGGAWRYRDYVVRAFNQDKPFDQFVLEQIAGDEFDPEDPEMIIATGFLRMGPWELTGMEVAKVARQRFLDDVTNSVGETFLAHSLQCARCHDHKFDPIPTRDYYSIQAVFKTTQLAERHAERLPEENVSGFDEQKYLNQRRKDYQQILRQLDEVLLENALQWYSDQGLPDQQWREIVAELKKTKTSGVFNAARNRIKKGLNEDQYPPKLVGFTSEQFGMERVARKGLQALAFEDETYAPYALAVYDGRTPDVKSIYAPFRVPDEPMEQGELEPGQILIGGDPFSAGPQVSPGVLSVLDDVQPQPIPDTIQGRRLAFAKWVADPGNPLTTRTIVNRVWMWNFGTPIAGNPNNFGSTGKRPTHPQLLDWLAATFVEDGWSIKKLQRRIVMSRAYRRSAAHPEPERLKELDPTGTSYAVFQPRRLTAEELRDAALAISGELNPELGGIPCRPEINLEVAMQPRQVMGTFAAAWTPNPLPEDRHRRSLYACRLRGLADPMQKVFNTPSPDFSCERRDASNVTPQVFALLNSRRSHARSLALADRCLSETDGDRQAIKRCFQLALGRSPSDEETRLVLEHWRQSEAALPDQAIDWKTQPTQVRREAVEENTGEKFAFTERLHANVDFVPDLRPSDVDRHTRAFADVCLAILNCNEFIYVY</sequence>
<proteinExistence type="predicted"/>
<reference evidence="5 6" key="1">
    <citation type="submission" date="2019-08" db="EMBL/GenBank/DDBJ databases">
        <authorList>
            <person name="Dhanesh K."/>
            <person name="Kumar G."/>
            <person name="Sasikala C."/>
            <person name="Venkata Ramana C."/>
        </authorList>
    </citation>
    <scope>NUCLEOTIDE SEQUENCE [LARGE SCALE GENOMIC DNA]</scope>
    <source>
        <strain evidence="5 6">JC645</strain>
    </source>
</reference>
<evidence type="ECO:0000259" key="4">
    <source>
        <dbReference type="Pfam" id="PF07635"/>
    </source>
</evidence>
<feature type="domain" description="DUF1553" evidence="3">
    <location>
        <begin position="658"/>
        <end position="920"/>
    </location>
</feature>
<dbReference type="InterPro" id="IPR011444">
    <property type="entry name" value="DUF1549"/>
</dbReference>
<dbReference type="SUPFAM" id="SSF46626">
    <property type="entry name" value="Cytochrome c"/>
    <property type="match status" value="1"/>
</dbReference>
<feature type="domain" description="Cytochrome C Planctomycete-type" evidence="4">
    <location>
        <begin position="98"/>
        <end position="160"/>
    </location>
</feature>